<dbReference type="AlphaFoldDB" id="A0AAV5MBP9"/>
<evidence type="ECO:0000313" key="1">
    <source>
        <dbReference type="EMBL" id="GKV47303.1"/>
    </source>
</evidence>
<evidence type="ECO:0000313" key="2">
    <source>
        <dbReference type="Proteomes" id="UP001054252"/>
    </source>
</evidence>
<proteinExistence type="predicted"/>
<protein>
    <submittedName>
        <fullName evidence="1">Uncharacterized protein</fullName>
    </submittedName>
</protein>
<organism evidence="1 2">
    <name type="scientific">Rubroshorea leprosula</name>
    <dbReference type="NCBI Taxonomy" id="152421"/>
    <lineage>
        <taxon>Eukaryota</taxon>
        <taxon>Viridiplantae</taxon>
        <taxon>Streptophyta</taxon>
        <taxon>Embryophyta</taxon>
        <taxon>Tracheophyta</taxon>
        <taxon>Spermatophyta</taxon>
        <taxon>Magnoliopsida</taxon>
        <taxon>eudicotyledons</taxon>
        <taxon>Gunneridae</taxon>
        <taxon>Pentapetalae</taxon>
        <taxon>rosids</taxon>
        <taxon>malvids</taxon>
        <taxon>Malvales</taxon>
        <taxon>Dipterocarpaceae</taxon>
        <taxon>Rubroshorea</taxon>
    </lineage>
</organism>
<sequence length="42" mass="4900">MFFSAGENGGFFFSKNFFHPMSFHIDLASHHGDRNSKNIIFY</sequence>
<name>A0AAV5MBP9_9ROSI</name>
<gene>
    <name evidence="1" type="ORF">SLEP1_g54215</name>
</gene>
<dbReference type="Proteomes" id="UP001054252">
    <property type="component" value="Unassembled WGS sequence"/>
</dbReference>
<keyword evidence="2" id="KW-1185">Reference proteome</keyword>
<comment type="caution">
    <text evidence="1">The sequence shown here is derived from an EMBL/GenBank/DDBJ whole genome shotgun (WGS) entry which is preliminary data.</text>
</comment>
<reference evidence="1 2" key="1">
    <citation type="journal article" date="2021" name="Commun. Biol.">
        <title>The genome of Shorea leprosula (Dipterocarpaceae) highlights the ecological relevance of drought in aseasonal tropical rainforests.</title>
        <authorList>
            <person name="Ng K.K.S."/>
            <person name="Kobayashi M.J."/>
            <person name="Fawcett J.A."/>
            <person name="Hatakeyama M."/>
            <person name="Paape T."/>
            <person name="Ng C.H."/>
            <person name="Ang C.C."/>
            <person name="Tnah L.H."/>
            <person name="Lee C.T."/>
            <person name="Nishiyama T."/>
            <person name="Sese J."/>
            <person name="O'Brien M.J."/>
            <person name="Copetti D."/>
            <person name="Mohd Noor M.I."/>
            <person name="Ong R.C."/>
            <person name="Putra M."/>
            <person name="Sireger I.Z."/>
            <person name="Indrioko S."/>
            <person name="Kosugi Y."/>
            <person name="Izuno A."/>
            <person name="Isagi Y."/>
            <person name="Lee S.L."/>
            <person name="Shimizu K.K."/>
        </authorList>
    </citation>
    <scope>NUCLEOTIDE SEQUENCE [LARGE SCALE GENOMIC DNA]</scope>
    <source>
        <strain evidence="1">214</strain>
    </source>
</reference>
<accession>A0AAV5MBP9</accession>
<dbReference type="EMBL" id="BPVZ01000225">
    <property type="protein sequence ID" value="GKV47303.1"/>
    <property type="molecule type" value="Genomic_DNA"/>
</dbReference>